<accession>A0A8K0W7G0</accession>
<evidence type="ECO:0000313" key="1">
    <source>
        <dbReference type="EMBL" id="KAH7235856.1"/>
    </source>
</evidence>
<gene>
    <name evidence="1" type="ORF">BKA59DRAFT_485578</name>
</gene>
<dbReference type="Proteomes" id="UP000813427">
    <property type="component" value="Unassembled WGS sequence"/>
</dbReference>
<keyword evidence="2" id="KW-1185">Reference proteome</keyword>
<dbReference type="AlphaFoldDB" id="A0A8K0W7G0"/>
<proteinExistence type="predicted"/>
<protein>
    <submittedName>
        <fullName evidence="1">Uncharacterized protein</fullName>
    </submittedName>
</protein>
<sequence>MLIKSIRRSCAKFRLSLSVNLAWYLCGLYSNPPSPFYRNRLRTVETGVSCRVTKPTILYPFKPRCPGTKKTTFRA</sequence>
<reference evidence="1" key="1">
    <citation type="journal article" date="2021" name="Nat. Commun.">
        <title>Genetic determinants of endophytism in the Arabidopsis root mycobiome.</title>
        <authorList>
            <person name="Mesny F."/>
            <person name="Miyauchi S."/>
            <person name="Thiergart T."/>
            <person name="Pickel B."/>
            <person name="Atanasova L."/>
            <person name="Karlsson M."/>
            <person name="Huettel B."/>
            <person name="Barry K.W."/>
            <person name="Haridas S."/>
            <person name="Chen C."/>
            <person name="Bauer D."/>
            <person name="Andreopoulos W."/>
            <person name="Pangilinan J."/>
            <person name="LaButti K."/>
            <person name="Riley R."/>
            <person name="Lipzen A."/>
            <person name="Clum A."/>
            <person name="Drula E."/>
            <person name="Henrissat B."/>
            <person name="Kohler A."/>
            <person name="Grigoriev I.V."/>
            <person name="Martin F.M."/>
            <person name="Hacquard S."/>
        </authorList>
    </citation>
    <scope>NUCLEOTIDE SEQUENCE</scope>
    <source>
        <strain evidence="1">MPI-SDFR-AT-0068</strain>
    </source>
</reference>
<evidence type="ECO:0000313" key="2">
    <source>
        <dbReference type="Proteomes" id="UP000813427"/>
    </source>
</evidence>
<comment type="caution">
    <text evidence="1">The sequence shown here is derived from an EMBL/GenBank/DDBJ whole genome shotgun (WGS) entry which is preliminary data.</text>
</comment>
<name>A0A8K0W7G0_9HYPO</name>
<organism evidence="1 2">
    <name type="scientific">Fusarium tricinctum</name>
    <dbReference type="NCBI Taxonomy" id="61284"/>
    <lineage>
        <taxon>Eukaryota</taxon>
        <taxon>Fungi</taxon>
        <taxon>Dikarya</taxon>
        <taxon>Ascomycota</taxon>
        <taxon>Pezizomycotina</taxon>
        <taxon>Sordariomycetes</taxon>
        <taxon>Hypocreomycetidae</taxon>
        <taxon>Hypocreales</taxon>
        <taxon>Nectriaceae</taxon>
        <taxon>Fusarium</taxon>
        <taxon>Fusarium tricinctum species complex</taxon>
    </lineage>
</organism>
<dbReference type="EMBL" id="JAGPXF010000007">
    <property type="protein sequence ID" value="KAH7235856.1"/>
    <property type="molecule type" value="Genomic_DNA"/>
</dbReference>